<keyword evidence="2" id="KW-1185">Reference proteome</keyword>
<evidence type="ECO:0000313" key="2">
    <source>
        <dbReference type="Proteomes" id="UP000805193"/>
    </source>
</evidence>
<dbReference type="EMBL" id="JABSTQ010011529">
    <property type="protein sequence ID" value="KAG0410363.1"/>
    <property type="molecule type" value="Genomic_DNA"/>
</dbReference>
<protein>
    <submittedName>
        <fullName evidence="1">Uncharacterized protein</fullName>
    </submittedName>
</protein>
<name>A0AC60NT95_IXOPE</name>
<accession>A0AC60NT95</accession>
<reference evidence="1 2" key="1">
    <citation type="journal article" date="2020" name="Cell">
        <title>Large-Scale Comparative Analyses of Tick Genomes Elucidate Their Genetic Diversity and Vector Capacities.</title>
        <authorList>
            <consortium name="Tick Genome and Microbiome Consortium (TIGMIC)"/>
            <person name="Jia N."/>
            <person name="Wang J."/>
            <person name="Shi W."/>
            <person name="Du L."/>
            <person name="Sun Y."/>
            <person name="Zhan W."/>
            <person name="Jiang J.F."/>
            <person name="Wang Q."/>
            <person name="Zhang B."/>
            <person name="Ji P."/>
            <person name="Bell-Sakyi L."/>
            <person name="Cui X.M."/>
            <person name="Yuan T.T."/>
            <person name="Jiang B.G."/>
            <person name="Yang W.F."/>
            <person name="Lam T.T."/>
            <person name="Chang Q.C."/>
            <person name="Ding S.J."/>
            <person name="Wang X.J."/>
            <person name="Zhu J.G."/>
            <person name="Ruan X.D."/>
            <person name="Zhao L."/>
            <person name="Wei J.T."/>
            <person name="Ye R.Z."/>
            <person name="Que T.C."/>
            <person name="Du C.H."/>
            <person name="Zhou Y.H."/>
            <person name="Cheng J.X."/>
            <person name="Dai P.F."/>
            <person name="Guo W.B."/>
            <person name="Han X.H."/>
            <person name="Huang E.J."/>
            <person name="Li L.F."/>
            <person name="Wei W."/>
            <person name="Gao Y.C."/>
            <person name="Liu J.Z."/>
            <person name="Shao H.Z."/>
            <person name="Wang X."/>
            <person name="Wang C.C."/>
            <person name="Yang T.C."/>
            <person name="Huo Q.B."/>
            <person name="Li W."/>
            <person name="Chen H.Y."/>
            <person name="Chen S.E."/>
            <person name="Zhou L.G."/>
            <person name="Ni X.B."/>
            <person name="Tian J.H."/>
            <person name="Sheng Y."/>
            <person name="Liu T."/>
            <person name="Pan Y.S."/>
            <person name="Xia L.Y."/>
            <person name="Li J."/>
            <person name="Zhao F."/>
            <person name="Cao W.C."/>
        </authorList>
    </citation>
    <scope>NUCLEOTIDE SEQUENCE [LARGE SCALE GENOMIC DNA]</scope>
    <source>
        <strain evidence="1">Iper-2018</strain>
    </source>
</reference>
<gene>
    <name evidence="1" type="ORF">HPB47_012508</name>
</gene>
<dbReference type="Proteomes" id="UP000805193">
    <property type="component" value="Unassembled WGS sequence"/>
</dbReference>
<proteinExistence type="predicted"/>
<sequence>MTRVVAAAVHGYDDISEDEDFNSTDGTNHRRFGFGQIRRFVRRNWGPRLQSGVMASRNLTFQELVPGRRKPLEMLMEAGLAEPEEQQPTCSKMSKRKKKKRLQDDDEHDGVAAEPEPKTICAKSRSRDSKADLKKKDADQKADVADKKAESFVEQAGTSTALSLGRRARQRKQSLTPWINPKETVGWNLDSLVTLNVLGRGSFGIVYLVRHRINRQLAALKYIRKKNQNSEKERRRVEVEKSVWEAVTDHPFVVNFRAYFETAKGPRHAGDGLGLVGTRFRSVETRKKVAEGSILNSPSGARESSNGRWYNRWPEEVGLE</sequence>
<evidence type="ECO:0000313" key="1">
    <source>
        <dbReference type="EMBL" id="KAG0410363.1"/>
    </source>
</evidence>
<organism evidence="1 2">
    <name type="scientific">Ixodes persulcatus</name>
    <name type="common">Taiga tick</name>
    <dbReference type="NCBI Taxonomy" id="34615"/>
    <lineage>
        <taxon>Eukaryota</taxon>
        <taxon>Metazoa</taxon>
        <taxon>Ecdysozoa</taxon>
        <taxon>Arthropoda</taxon>
        <taxon>Chelicerata</taxon>
        <taxon>Arachnida</taxon>
        <taxon>Acari</taxon>
        <taxon>Parasitiformes</taxon>
        <taxon>Ixodida</taxon>
        <taxon>Ixodoidea</taxon>
        <taxon>Ixodidae</taxon>
        <taxon>Ixodinae</taxon>
        <taxon>Ixodes</taxon>
    </lineage>
</organism>
<comment type="caution">
    <text evidence="1">The sequence shown here is derived from an EMBL/GenBank/DDBJ whole genome shotgun (WGS) entry which is preliminary data.</text>
</comment>